<dbReference type="SUPFAM" id="SSF49764">
    <property type="entry name" value="HSP20-like chaperones"/>
    <property type="match status" value="1"/>
</dbReference>
<dbReference type="KEGG" id="dpr:Despr_1792"/>
<comment type="similarity">
    <text evidence="1 2">Belongs to the small heat shock protein (HSP20) family.</text>
</comment>
<keyword evidence="6" id="KW-1185">Reference proteome</keyword>
<keyword evidence="5" id="KW-0346">Stress response</keyword>
<dbReference type="InterPro" id="IPR008978">
    <property type="entry name" value="HSP20-like_chaperone"/>
</dbReference>
<gene>
    <name evidence="5" type="ordered locus">Despr_1792</name>
</gene>
<dbReference type="EMBL" id="CP002364">
    <property type="protein sequence ID" value="ADW17942.1"/>
    <property type="molecule type" value="Genomic_DNA"/>
</dbReference>
<feature type="region of interest" description="Disordered" evidence="3">
    <location>
        <begin position="1"/>
        <end position="22"/>
    </location>
</feature>
<dbReference type="PANTHER" id="PTHR11527">
    <property type="entry name" value="HEAT-SHOCK PROTEIN 20 FAMILY MEMBER"/>
    <property type="match status" value="1"/>
</dbReference>
<dbReference type="Proteomes" id="UP000006365">
    <property type="component" value="Chromosome"/>
</dbReference>
<evidence type="ECO:0000313" key="5">
    <source>
        <dbReference type="EMBL" id="ADW17942.1"/>
    </source>
</evidence>
<evidence type="ECO:0000256" key="2">
    <source>
        <dbReference type="RuleBase" id="RU003616"/>
    </source>
</evidence>
<dbReference type="Gene3D" id="2.60.40.790">
    <property type="match status" value="1"/>
</dbReference>
<evidence type="ECO:0000259" key="4">
    <source>
        <dbReference type="PROSITE" id="PS01031"/>
    </source>
</evidence>
<feature type="domain" description="SHSP" evidence="4">
    <location>
        <begin position="22"/>
        <end position="132"/>
    </location>
</feature>
<sequence length="132" mass="14765">MTEQELKIQEKKAAQHDGETTKSETYFAPHVDIFETDKEVTVIADVPGVTSEGLDLSLEDNVLTIQGHRLPPPHHGRLILEEYECGHYLRRFTVAETIDQNNIEASLVDGVLRVRLPKAGPAQPRKIEVNIG</sequence>
<dbReference type="PROSITE" id="PS01031">
    <property type="entry name" value="SHSP"/>
    <property type="match status" value="1"/>
</dbReference>
<protein>
    <submittedName>
        <fullName evidence="5">Heat shock protein Hsp20</fullName>
    </submittedName>
</protein>
<name>A0A7U3YM49_DESPD</name>
<dbReference type="InterPro" id="IPR002068">
    <property type="entry name" value="A-crystallin/Hsp20_dom"/>
</dbReference>
<dbReference type="Pfam" id="PF00011">
    <property type="entry name" value="HSP20"/>
    <property type="match status" value="1"/>
</dbReference>
<dbReference type="AlphaFoldDB" id="A0A7U3YM49"/>
<accession>A0A7U3YM49</accession>
<proteinExistence type="inferred from homology"/>
<evidence type="ECO:0000256" key="1">
    <source>
        <dbReference type="PROSITE-ProRule" id="PRU00285"/>
    </source>
</evidence>
<dbReference type="CDD" id="cd06464">
    <property type="entry name" value="ACD_sHsps-like"/>
    <property type="match status" value="1"/>
</dbReference>
<dbReference type="InterPro" id="IPR031107">
    <property type="entry name" value="Small_HSP"/>
</dbReference>
<evidence type="ECO:0000256" key="3">
    <source>
        <dbReference type="SAM" id="MobiDB-lite"/>
    </source>
</evidence>
<reference evidence="5 6" key="1">
    <citation type="journal article" date="2011" name="Stand. Genomic Sci.">
        <title>Complete genome sequence of Desulfobulbus propionicus type strain (1pr3).</title>
        <authorList>
            <person name="Pagani I."/>
            <person name="Lapidus A."/>
            <person name="Nolan M."/>
            <person name="Lucas S."/>
            <person name="Hammon N."/>
            <person name="Deshpande S."/>
            <person name="Cheng J.F."/>
            <person name="Chertkov O."/>
            <person name="Davenport K."/>
            <person name="Tapia R."/>
            <person name="Han C."/>
            <person name="Goodwin L."/>
            <person name="Pitluck S."/>
            <person name="Liolios K."/>
            <person name="Mavromatis K."/>
            <person name="Ivanova N."/>
            <person name="Mikhailova N."/>
            <person name="Pati A."/>
            <person name="Chen A."/>
            <person name="Palaniappan K."/>
            <person name="Land M."/>
            <person name="Hauser L."/>
            <person name="Chang Y.J."/>
            <person name="Jeffries C.D."/>
            <person name="Detter J.C."/>
            <person name="Brambilla E."/>
            <person name="Kannan K.P."/>
            <person name="Djao O.D."/>
            <person name="Rohde M."/>
            <person name="Pukall R."/>
            <person name="Spring S."/>
            <person name="Goker M."/>
            <person name="Sikorski J."/>
            <person name="Woyke T."/>
            <person name="Bristow J."/>
            <person name="Eisen J.A."/>
            <person name="Markowitz V."/>
            <person name="Hugenholtz P."/>
            <person name="Kyrpides N.C."/>
            <person name="Klenk H.P."/>
        </authorList>
    </citation>
    <scope>NUCLEOTIDE SEQUENCE [LARGE SCALE GENOMIC DNA]</scope>
    <source>
        <strain evidence="6">ATCC 33891 / DSM 2032 / 1pr3</strain>
    </source>
</reference>
<evidence type="ECO:0000313" key="6">
    <source>
        <dbReference type="Proteomes" id="UP000006365"/>
    </source>
</evidence>
<dbReference type="RefSeq" id="WP_015724483.1">
    <property type="nucleotide sequence ID" value="NC_014972.1"/>
</dbReference>
<organism evidence="5 6">
    <name type="scientific">Desulfobulbus propionicus (strain ATCC 33891 / DSM 2032 / VKM B-1956 / 1pr3)</name>
    <dbReference type="NCBI Taxonomy" id="577650"/>
    <lineage>
        <taxon>Bacteria</taxon>
        <taxon>Pseudomonadati</taxon>
        <taxon>Thermodesulfobacteriota</taxon>
        <taxon>Desulfobulbia</taxon>
        <taxon>Desulfobulbales</taxon>
        <taxon>Desulfobulbaceae</taxon>
        <taxon>Desulfobulbus</taxon>
    </lineage>
</organism>